<dbReference type="Proteomes" id="UP000653454">
    <property type="component" value="Unassembled WGS sequence"/>
</dbReference>
<gene>
    <name evidence="10" type="ORF">PLXY2_LOCUS7949</name>
</gene>
<dbReference type="GO" id="GO:0003974">
    <property type="term" value="F:UDP-N-acetylglucosamine 4-epimerase activity"/>
    <property type="evidence" value="ECO:0007669"/>
    <property type="project" value="UniProtKB-EC"/>
</dbReference>
<keyword evidence="5" id="KW-0520">NAD</keyword>
<dbReference type="GO" id="GO:0033499">
    <property type="term" value="P:galactose catabolic process via UDP-galactose, Leloir pathway"/>
    <property type="evidence" value="ECO:0007669"/>
    <property type="project" value="TreeGrafter"/>
</dbReference>
<name>A0A8S4F5Z8_PLUXY</name>
<evidence type="ECO:0000256" key="2">
    <source>
        <dbReference type="ARBA" id="ARBA00001911"/>
    </source>
</evidence>
<dbReference type="NCBIfam" id="TIGR01179">
    <property type="entry name" value="galE"/>
    <property type="match status" value="1"/>
</dbReference>
<dbReference type="CDD" id="cd05247">
    <property type="entry name" value="UDP_G4E_1_SDR_e"/>
    <property type="match status" value="1"/>
</dbReference>
<comment type="function">
    <text evidence="3">Catalyzes two distinct but analogous reactions: the reversible epimerization of UDP-glucose to UDP-galactose and the reversible epimerization of UDP-N-acetylglucosamine to UDP-N-acetylgalactosamine. The reaction with UDP-Gal plays a critical role in the Leloir pathway of galactose catabolism in which galactose is converted to the glycolytic intermediate glucose 6-phosphate. It contributes to the catabolism of dietary galactose and enables the endogenous biosynthesis of both UDP-Gal and UDP-GalNAc when exogenous sources are limited. Both UDP-sugar interconversions are important in the synthesis of glycoproteins and glycolipids.</text>
</comment>
<accession>A0A8S4F5Z8</accession>
<dbReference type="GO" id="GO:0003978">
    <property type="term" value="F:UDP-glucose 4-epimerase activity"/>
    <property type="evidence" value="ECO:0007669"/>
    <property type="project" value="InterPro"/>
</dbReference>
<dbReference type="Gene3D" id="3.40.50.720">
    <property type="entry name" value="NAD(P)-binding Rossmann-like Domain"/>
    <property type="match status" value="1"/>
</dbReference>
<keyword evidence="7" id="KW-0413">Isomerase</keyword>
<dbReference type="Pfam" id="PF16363">
    <property type="entry name" value="GDP_Man_Dehyd"/>
    <property type="match status" value="1"/>
</dbReference>
<dbReference type="PANTHER" id="PTHR43725">
    <property type="entry name" value="UDP-GLUCOSE 4-EPIMERASE"/>
    <property type="match status" value="1"/>
</dbReference>
<evidence type="ECO:0000256" key="5">
    <source>
        <dbReference type="ARBA" id="ARBA00023027"/>
    </source>
</evidence>
<dbReference type="GO" id="GO:0005829">
    <property type="term" value="C:cytosol"/>
    <property type="evidence" value="ECO:0007669"/>
    <property type="project" value="TreeGrafter"/>
</dbReference>
<evidence type="ECO:0000313" key="11">
    <source>
        <dbReference type="Proteomes" id="UP000653454"/>
    </source>
</evidence>
<comment type="catalytic activity">
    <reaction evidence="1">
        <text>UDP-N-acetyl-alpha-D-glucosamine = UDP-N-acetyl-alpha-D-galactosamine</text>
        <dbReference type="Rhea" id="RHEA:20517"/>
        <dbReference type="ChEBI" id="CHEBI:57705"/>
        <dbReference type="ChEBI" id="CHEBI:67138"/>
        <dbReference type="EC" id="5.1.3.7"/>
    </reaction>
</comment>
<reference evidence="10" key="1">
    <citation type="submission" date="2020-11" db="EMBL/GenBank/DDBJ databases">
        <authorList>
            <person name="Whiteford S."/>
        </authorList>
    </citation>
    <scope>NUCLEOTIDE SEQUENCE</scope>
</reference>
<dbReference type="EC" id="5.1.3.7" evidence="4"/>
<proteinExistence type="predicted"/>
<evidence type="ECO:0000256" key="3">
    <source>
        <dbReference type="ARBA" id="ARBA00002760"/>
    </source>
</evidence>
<evidence type="ECO:0000256" key="7">
    <source>
        <dbReference type="ARBA" id="ARBA00023235"/>
    </source>
</evidence>
<comment type="cofactor">
    <cofactor evidence="2">
        <name>NAD(+)</name>
        <dbReference type="ChEBI" id="CHEBI:57540"/>
    </cofactor>
</comment>
<keyword evidence="6" id="KW-0299">Galactose metabolism</keyword>
<evidence type="ECO:0000256" key="1">
    <source>
        <dbReference type="ARBA" id="ARBA00000014"/>
    </source>
</evidence>
<dbReference type="PANTHER" id="PTHR43725:SF31">
    <property type="entry name" value="UDP-GLUCOSE 4-EPIMERASE"/>
    <property type="match status" value="1"/>
</dbReference>
<dbReference type="EMBL" id="CAJHNJ030000029">
    <property type="protein sequence ID" value="CAG9123741.1"/>
    <property type="molecule type" value="Genomic_DNA"/>
</dbReference>
<sequence>MGIHGRSNGHIEGAMPRFKTILVTGGAGYIGSHCVVDLLQSGHEVVAIDNFANVVGDDDGSPALRKVEEITGKKVTFYRADLLDKPQINDLFDKHSVECVVHFAALKAVGESMAQPLLYYQNNVLGMLNLLEVMRSHSCFQLVFSSSCTVYGEPERLPITEEHPTGKITNVYGRTKYFIEEMLKDLSVADERWNIISLRYFNPVGAHPSGLIGEDPTKEFTNLMPFMAQVALGKKPVLTVFGNDYNTPDGTGVRDYIHVMDLASGHVAALNLLSANHVGLKVYNLGTGKGVSVKQLVDVFERVTGTRIPLQYEARRLGDITAMWADASLARTELGWTTTRSVEEMLDVFERVTGTRIPLQYEARRLGDITAMWADASLARAELGWSTTRSVEEMSVLVTQLVSVKQLVDVFERVTGTRIPLQYEARRLGDITAMWADASLARTELGWTTTRSVEEMLDVFERVTGARIPLQYEARRLGDITAMWADASLARIELGWTTTRSVEEMCQ</sequence>
<keyword evidence="6" id="KW-0119">Carbohydrate metabolism</keyword>
<dbReference type="Gene3D" id="3.90.25.10">
    <property type="entry name" value="UDP-galactose 4-epimerase, domain 1"/>
    <property type="match status" value="4"/>
</dbReference>
<evidence type="ECO:0000259" key="9">
    <source>
        <dbReference type="Pfam" id="PF16363"/>
    </source>
</evidence>
<evidence type="ECO:0000256" key="6">
    <source>
        <dbReference type="ARBA" id="ARBA00023144"/>
    </source>
</evidence>
<protein>
    <recommendedName>
        <fullName evidence="8">UDP-N-acetylglucosamine 4-epimerase</fullName>
        <ecNumber evidence="4">5.1.3.7</ecNumber>
    </recommendedName>
    <alternativeName>
        <fullName evidence="8">UDP-N-acetylglucosamine 4-epimerase</fullName>
    </alternativeName>
</protein>
<dbReference type="InterPro" id="IPR036291">
    <property type="entry name" value="NAD(P)-bd_dom_sf"/>
</dbReference>
<feature type="domain" description="NAD(P)-binding" evidence="9">
    <location>
        <begin position="22"/>
        <end position="346"/>
    </location>
</feature>
<dbReference type="InterPro" id="IPR016040">
    <property type="entry name" value="NAD(P)-bd_dom"/>
</dbReference>
<dbReference type="PRINTS" id="PR01713">
    <property type="entry name" value="NUCEPIMERASE"/>
</dbReference>
<evidence type="ECO:0000256" key="4">
    <source>
        <dbReference type="ARBA" id="ARBA00013175"/>
    </source>
</evidence>
<evidence type="ECO:0000313" key="10">
    <source>
        <dbReference type="EMBL" id="CAG9123741.1"/>
    </source>
</evidence>
<dbReference type="AlphaFoldDB" id="A0A8S4F5Z8"/>
<dbReference type="SUPFAM" id="SSF51735">
    <property type="entry name" value="NAD(P)-binding Rossmann-fold domains"/>
    <property type="match status" value="4"/>
</dbReference>
<keyword evidence="11" id="KW-1185">Reference proteome</keyword>
<organism evidence="10 11">
    <name type="scientific">Plutella xylostella</name>
    <name type="common">Diamondback moth</name>
    <name type="synonym">Plutella maculipennis</name>
    <dbReference type="NCBI Taxonomy" id="51655"/>
    <lineage>
        <taxon>Eukaryota</taxon>
        <taxon>Metazoa</taxon>
        <taxon>Ecdysozoa</taxon>
        <taxon>Arthropoda</taxon>
        <taxon>Hexapoda</taxon>
        <taxon>Insecta</taxon>
        <taxon>Pterygota</taxon>
        <taxon>Neoptera</taxon>
        <taxon>Endopterygota</taxon>
        <taxon>Lepidoptera</taxon>
        <taxon>Glossata</taxon>
        <taxon>Ditrysia</taxon>
        <taxon>Yponomeutoidea</taxon>
        <taxon>Plutellidae</taxon>
        <taxon>Plutella</taxon>
    </lineage>
</organism>
<comment type="caution">
    <text evidence="10">The sequence shown here is derived from an EMBL/GenBank/DDBJ whole genome shotgun (WGS) entry which is preliminary data.</text>
</comment>
<evidence type="ECO:0000256" key="8">
    <source>
        <dbReference type="ARBA" id="ARBA00031827"/>
    </source>
</evidence>
<dbReference type="InterPro" id="IPR005886">
    <property type="entry name" value="UDP_G4E"/>
</dbReference>